<dbReference type="AlphaFoldDB" id="A0A5B7JI23"/>
<keyword evidence="1" id="KW-0812">Transmembrane</keyword>
<proteinExistence type="predicted"/>
<evidence type="ECO:0000256" key="1">
    <source>
        <dbReference type="SAM" id="Phobius"/>
    </source>
</evidence>
<comment type="caution">
    <text evidence="2">The sequence shown here is derived from an EMBL/GenBank/DDBJ whole genome shotgun (WGS) entry which is preliminary data.</text>
</comment>
<evidence type="ECO:0000313" key="2">
    <source>
        <dbReference type="EMBL" id="MPC91994.1"/>
    </source>
</evidence>
<dbReference type="EMBL" id="VSRR010089724">
    <property type="protein sequence ID" value="MPC91994.1"/>
    <property type="molecule type" value="Genomic_DNA"/>
</dbReference>
<gene>
    <name evidence="2" type="ORF">E2C01_087063</name>
</gene>
<organism evidence="2 3">
    <name type="scientific">Portunus trituberculatus</name>
    <name type="common">Swimming crab</name>
    <name type="synonym">Neptunus trituberculatus</name>
    <dbReference type="NCBI Taxonomy" id="210409"/>
    <lineage>
        <taxon>Eukaryota</taxon>
        <taxon>Metazoa</taxon>
        <taxon>Ecdysozoa</taxon>
        <taxon>Arthropoda</taxon>
        <taxon>Crustacea</taxon>
        <taxon>Multicrustacea</taxon>
        <taxon>Malacostraca</taxon>
        <taxon>Eumalacostraca</taxon>
        <taxon>Eucarida</taxon>
        <taxon>Decapoda</taxon>
        <taxon>Pleocyemata</taxon>
        <taxon>Brachyura</taxon>
        <taxon>Eubrachyura</taxon>
        <taxon>Portunoidea</taxon>
        <taxon>Portunidae</taxon>
        <taxon>Portuninae</taxon>
        <taxon>Portunus</taxon>
    </lineage>
</organism>
<keyword evidence="1" id="KW-0472">Membrane</keyword>
<name>A0A5B7JI23_PORTR</name>
<dbReference type="Proteomes" id="UP000324222">
    <property type="component" value="Unassembled WGS sequence"/>
</dbReference>
<accession>A0A5B7JI23</accession>
<evidence type="ECO:0000313" key="3">
    <source>
        <dbReference type="Proteomes" id="UP000324222"/>
    </source>
</evidence>
<keyword evidence="1" id="KW-1133">Transmembrane helix</keyword>
<reference evidence="2 3" key="1">
    <citation type="submission" date="2019-05" db="EMBL/GenBank/DDBJ databases">
        <title>Another draft genome of Portunus trituberculatus and its Hox gene families provides insights of decapod evolution.</title>
        <authorList>
            <person name="Jeong J.-H."/>
            <person name="Song I."/>
            <person name="Kim S."/>
            <person name="Choi T."/>
            <person name="Kim D."/>
            <person name="Ryu S."/>
            <person name="Kim W."/>
        </authorList>
    </citation>
    <scope>NUCLEOTIDE SEQUENCE [LARGE SCALE GENOMIC DNA]</scope>
    <source>
        <tissue evidence="2">Muscle</tissue>
    </source>
</reference>
<sequence length="102" mass="10840">MGPEPVICNVCNCTAVRQIMTNFSGSGMQSYSITRKAHSRAPVPRTIPRSVIPAPSGYMKGPPGSTQPGHFILIPFTSISFFALGLILTGACKISARSLVDM</sequence>
<keyword evidence="3" id="KW-1185">Reference proteome</keyword>
<feature type="transmembrane region" description="Helical" evidence="1">
    <location>
        <begin position="71"/>
        <end position="92"/>
    </location>
</feature>
<protein>
    <submittedName>
        <fullName evidence="2">Uncharacterized protein</fullName>
    </submittedName>
</protein>